<gene>
    <name evidence="1" type="ORF">A6A40_14735</name>
</gene>
<reference evidence="1 2" key="1">
    <citation type="journal article" date="2013" name="Int. J. Syst. Evol. Microbiol.">
        <title>Azospirillum humicireducens sp. nov., a nitrogen-fixing bacterium isolated from a microbial fuel cell.</title>
        <authorList>
            <person name="Zhou S."/>
            <person name="Han L."/>
            <person name="Wang Y."/>
            <person name="Yang G."/>
            <person name="Zhuang L."/>
            <person name="Hu P."/>
        </authorList>
    </citation>
    <scope>NUCLEOTIDE SEQUENCE [LARGE SCALE GENOMIC DNA]</scope>
    <source>
        <strain evidence="1 2">SgZ-5</strain>
    </source>
</reference>
<dbReference type="AlphaFoldDB" id="A0A2R4VPL2"/>
<name>A0A2R4VPL2_9PROT</name>
<accession>A0A2R4VPL2</accession>
<protein>
    <submittedName>
        <fullName evidence="1">Uncharacterized protein</fullName>
    </submittedName>
</protein>
<sequence>MSRRPSRWACRRTCSWAPRRCGAIWWRWGCCERGVCPLPNPPPLTRERGLPLFLCRISATILPPLPRSGGGMGRGPRR</sequence>
<organism evidence="1 2">
    <name type="scientific">Azospirillum humicireducens</name>
    <dbReference type="NCBI Taxonomy" id="1226968"/>
    <lineage>
        <taxon>Bacteria</taxon>
        <taxon>Pseudomonadati</taxon>
        <taxon>Pseudomonadota</taxon>
        <taxon>Alphaproteobacteria</taxon>
        <taxon>Rhodospirillales</taxon>
        <taxon>Azospirillaceae</taxon>
        <taxon>Azospirillum</taxon>
    </lineage>
</organism>
<evidence type="ECO:0000313" key="1">
    <source>
        <dbReference type="EMBL" id="AWB06366.1"/>
    </source>
</evidence>
<dbReference type="KEGG" id="ahu:A6A40_14735"/>
<keyword evidence="2" id="KW-1185">Reference proteome</keyword>
<dbReference type="EMBL" id="CP015285">
    <property type="protein sequence ID" value="AWB06366.1"/>
    <property type="molecule type" value="Genomic_DNA"/>
</dbReference>
<dbReference type="Proteomes" id="UP000077405">
    <property type="component" value="Chromosome"/>
</dbReference>
<evidence type="ECO:0000313" key="2">
    <source>
        <dbReference type="Proteomes" id="UP000077405"/>
    </source>
</evidence>
<proteinExistence type="predicted"/>